<proteinExistence type="predicted"/>
<dbReference type="PANTHER" id="PTHR22878:SF73">
    <property type="entry name" value="DYNEIN AXONEMAL HEAVY CHAIN 1"/>
    <property type="match status" value="1"/>
</dbReference>
<protein>
    <submittedName>
        <fullName evidence="1">Dynein heavy chain 1, axonemal</fullName>
    </submittedName>
</protein>
<gene>
    <name evidence="1" type="ORF">C0J50_7217</name>
</gene>
<evidence type="ECO:0000313" key="2">
    <source>
        <dbReference type="Proteomes" id="UP001205998"/>
    </source>
</evidence>
<reference evidence="1" key="1">
    <citation type="submission" date="2018-07" db="EMBL/GenBank/DDBJ databases">
        <title>Comparative genomics of catfishes provides insights into carnivory and benthic adaptation.</title>
        <authorList>
            <person name="Zhang Y."/>
            <person name="Wang D."/>
            <person name="Peng Z."/>
            <person name="Zheng S."/>
            <person name="Shao F."/>
            <person name="Tao W."/>
        </authorList>
    </citation>
    <scope>NUCLEOTIDE SEQUENCE</scope>
    <source>
        <strain evidence="1">Chongqing</strain>
    </source>
</reference>
<dbReference type="GO" id="GO:0030286">
    <property type="term" value="C:dynein complex"/>
    <property type="evidence" value="ECO:0007669"/>
    <property type="project" value="InterPro"/>
</dbReference>
<sequence>MSLFHVAFSKPLRLEEFELTQSQLHTQLQLFLHETWVSDLCHGIDSSLRDAGPGWYNLNESCWQMYCMSKMCQLMTQIRYRLQDCLRFLVQDSLSSLAQVLLDACHSVLNCPEDLTWGADLIHSPYKPKKNPLFHVDLILDQSGVHYSTPLENFETSIISLLDKGILCTHKLPQLDKFIMKNLFITGVPLLESVCLWEPAVNELRERVRNALRQAVVPLQAYAREYECHLELQNSDINTFLTLHSQENCTPLEMKEEVLRHLKEKEILERSLPSTIVIGPFMVYVQGVRKSLSKK</sequence>
<dbReference type="EMBL" id="MU593954">
    <property type="protein sequence ID" value="KAI5607101.1"/>
    <property type="molecule type" value="Genomic_DNA"/>
</dbReference>
<comment type="caution">
    <text evidence="1">The sequence shown here is derived from an EMBL/GenBank/DDBJ whole genome shotgun (WGS) entry which is preliminary data.</text>
</comment>
<dbReference type="PANTHER" id="PTHR22878">
    <property type="entry name" value="DYNEIN HEAVY CHAIN 6, AXONEMAL-LIKE-RELATED"/>
    <property type="match status" value="1"/>
</dbReference>
<dbReference type="GO" id="GO:0007018">
    <property type="term" value="P:microtubule-based movement"/>
    <property type="evidence" value="ECO:0007669"/>
    <property type="project" value="InterPro"/>
</dbReference>
<name>A0AAD4ZZR9_SILAS</name>
<dbReference type="Proteomes" id="UP001205998">
    <property type="component" value="Unassembled WGS sequence"/>
</dbReference>
<feature type="non-terminal residue" evidence="1">
    <location>
        <position position="295"/>
    </location>
</feature>
<dbReference type="GO" id="GO:0051959">
    <property type="term" value="F:dynein light intermediate chain binding"/>
    <property type="evidence" value="ECO:0007669"/>
    <property type="project" value="InterPro"/>
</dbReference>
<keyword evidence="2" id="KW-1185">Reference proteome</keyword>
<evidence type="ECO:0000313" key="1">
    <source>
        <dbReference type="EMBL" id="KAI5607101.1"/>
    </source>
</evidence>
<dbReference type="AlphaFoldDB" id="A0AAD4ZZR9"/>
<accession>A0AAD4ZZR9</accession>
<dbReference type="GO" id="GO:0045505">
    <property type="term" value="F:dynein intermediate chain binding"/>
    <property type="evidence" value="ECO:0007669"/>
    <property type="project" value="InterPro"/>
</dbReference>
<organism evidence="1 2">
    <name type="scientific">Silurus asotus</name>
    <name type="common">Amur catfish</name>
    <name type="synonym">Parasilurus asotus</name>
    <dbReference type="NCBI Taxonomy" id="30991"/>
    <lineage>
        <taxon>Eukaryota</taxon>
        <taxon>Metazoa</taxon>
        <taxon>Chordata</taxon>
        <taxon>Craniata</taxon>
        <taxon>Vertebrata</taxon>
        <taxon>Euteleostomi</taxon>
        <taxon>Actinopterygii</taxon>
        <taxon>Neopterygii</taxon>
        <taxon>Teleostei</taxon>
        <taxon>Ostariophysi</taxon>
        <taxon>Siluriformes</taxon>
        <taxon>Siluridae</taxon>
        <taxon>Silurus</taxon>
    </lineage>
</organism>
<dbReference type="InterPro" id="IPR026983">
    <property type="entry name" value="DHC"/>
</dbReference>